<dbReference type="Proteomes" id="UP001189429">
    <property type="component" value="Unassembled WGS sequence"/>
</dbReference>
<feature type="region of interest" description="Disordered" evidence="2">
    <location>
        <begin position="1"/>
        <end position="33"/>
    </location>
</feature>
<feature type="compositionally biased region" description="Gly residues" evidence="2">
    <location>
        <begin position="224"/>
        <end position="239"/>
    </location>
</feature>
<sequence length="291" mass="33108">MAAEQPEEKKEPEEGEEKKLEEKKEPEPEDEEAKIDFEGLDLFGVDEVKDIGAGVPLFKEFQMEDWTVMGLAFELHLMAHAFGKDVNDPERQGMHLDHLQFYYQKYFKKPLNLQLFGVSSVKELLALGMLRDVVYTSKQGVLRSAMDEEMESFQIFVKLAEASRRYRNIRTDFGDESEVLKLQVASAAPQWTGHQRAVQPQVAWQAPAQGTWQQQQSKPWQSGYGKGQAQGDWQQGGYGKAQAGKGKINTGQPGQPYNQNWTRPDGKVCFAFQKGQCHREFCKYPHILTGS</sequence>
<keyword evidence="1" id="KW-0479">Metal-binding</keyword>
<comment type="caution">
    <text evidence="4">The sequence shown here is derived from an EMBL/GenBank/DDBJ whole genome shotgun (WGS) entry which is preliminary data.</text>
</comment>
<evidence type="ECO:0000256" key="1">
    <source>
        <dbReference type="PROSITE-ProRule" id="PRU00723"/>
    </source>
</evidence>
<dbReference type="EMBL" id="CAUYUJ010016305">
    <property type="protein sequence ID" value="CAK0863840.1"/>
    <property type="molecule type" value="Genomic_DNA"/>
</dbReference>
<evidence type="ECO:0000259" key="3">
    <source>
        <dbReference type="PROSITE" id="PS50103"/>
    </source>
</evidence>
<keyword evidence="1" id="KW-0862">Zinc</keyword>
<reference evidence="4" key="1">
    <citation type="submission" date="2023-10" db="EMBL/GenBank/DDBJ databases">
        <authorList>
            <person name="Chen Y."/>
            <person name="Shah S."/>
            <person name="Dougan E. K."/>
            <person name="Thang M."/>
            <person name="Chan C."/>
        </authorList>
    </citation>
    <scope>NUCLEOTIDE SEQUENCE [LARGE SCALE GENOMIC DNA]</scope>
</reference>
<feature type="region of interest" description="Disordered" evidence="2">
    <location>
        <begin position="218"/>
        <end position="259"/>
    </location>
</feature>
<evidence type="ECO:0000256" key="2">
    <source>
        <dbReference type="SAM" id="MobiDB-lite"/>
    </source>
</evidence>
<dbReference type="PROSITE" id="PS50103">
    <property type="entry name" value="ZF_C3H1"/>
    <property type="match status" value="1"/>
</dbReference>
<keyword evidence="1" id="KW-0863">Zinc-finger</keyword>
<organism evidence="4 5">
    <name type="scientific">Prorocentrum cordatum</name>
    <dbReference type="NCBI Taxonomy" id="2364126"/>
    <lineage>
        <taxon>Eukaryota</taxon>
        <taxon>Sar</taxon>
        <taxon>Alveolata</taxon>
        <taxon>Dinophyceae</taxon>
        <taxon>Prorocentrales</taxon>
        <taxon>Prorocentraceae</taxon>
        <taxon>Prorocentrum</taxon>
    </lineage>
</organism>
<name>A0ABN9UUQ9_9DINO</name>
<feature type="domain" description="C3H1-type" evidence="3">
    <location>
        <begin position="263"/>
        <end position="289"/>
    </location>
</feature>
<keyword evidence="5" id="KW-1185">Reference proteome</keyword>
<dbReference type="Gene3D" id="3.30.420.610">
    <property type="entry name" value="LOTUS domain-like"/>
    <property type="match status" value="1"/>
</dbReference>
<accession>A0ABN9UUQ9</accession>
<evidence type="ECO:0000313" key="5">
    <source>
        <dbReference type="Proteomes" id="UP001189429"/>
    </source>
</evidence>
<protein>
    <recommendedName>
        <fullName evidence="3">C3H1-type domain-containing protein</fullName>
    </recommendedName>
</protein>
<feature type="zinc finger region" description="C3H1-type" evidence="1">
    <location>
        <begin position="263"/>
        <end position="289"/>
    </location>
</feature>
<proteinExistence type="predicted"/>
<dbReference type="InterPro" id="IPR000571">
    <property type="entry name" value="Znf_CCCH"/>
</dbReference>
<feature type="compositionally biased region" description="Basic and acidic residues" evidence="2">
    <location>
        <begin position="1"/>
        <end position="26"/>
    </location>
</feature>
<evidence type="ECO:0000313" key="4">
    <source>
        <dbReference type="EMBL" id="CAK0863840.1"/>
    </source>
</evidence>
<gene>
    <name evidence="4" type="ORF">PCOR1329_LOCUS51879</name>
</gene>
<dbReference type="InterPro" id="IPR041966">
    <property type="entry name" value="LOTUS-like"/>
</dbReference>
<feature type="compositionally biased region" description="Polar residues" evidence="2">
    <location>
        <begin position="249"/>
        <end position="259"/>
    </location>
</feature>